<organism evidence="1 2">
    <name type="scientific">Pistacia atlantica</name>
    <dbReference type="NCBI Taxonomy" id="434234"/>
    <lineage>
        <taxon>Eukaryota</taxon>
        <taxon>Viridiplantae</taxon>
        <taxon>Streptophyta</taxon>
        <taxon>Embryophyta</taxon>
        <taxon>Tracheophyta</taxon>
        <taxon>Spermatophyta</taxon>
        <taxon>Magnoliopsida</taxon>
        <taxon>eudicotyledons</taxon>
        <taxon>Gunneridae</taxon>
        <taxon>Pentapetalae</taxon>
        <taxon>rosids</taxon>
        <taxon>malvids</taxon>
        <taxon>Sapindales</taxon>
        <taxon>Anacardiaceae</taxon>
        <taxon>Pistacia</taxon>
    </lineage>
</organism>
<gene>
    <name evidence="1" type="ORF">Patl1_11449</name>
</gene>
<evidence type="ECO:0000313" key="1">
    <source>
        <dbReference type="EMBL" id="KAJ0082995.1"/>
    </source>
</evidence>
<name>A0ACC1A9R6_9ROSI</name>
<sequence>MFTITAMINGRKEIYMLPLLNLDSSDNTVTMLLKKFLIVLRTRRAVSRRTFMTISKQCLAFMKLRIMGLKEKVSWRRPGSSPSKYLKELDTKDIDQNTALQVKHALDLPIHWWIPRIDTRWFIDFYERREGKNHRLLELAKLDFNIVQGIHQEDLKDMIR</sequence>
<accession>A0ACC1A9R6</accession>
<dbReference type="EMBL" id="CM047908">
    <property type="protein sequence ID" value="KAJ0082995.1"/>
    <property type="molecule type" value="Genomic_DNA"/>
</dbReference>
<reference evidence="2" key="1">
    <citation type="journal article" date="2023" name="G3 (Bethesda)">
        <title>Genome assembly and association tests identify interacting loci associated with vigor, precocity, and sex in interspecific pistachio rootstocks.</title>
        <authorList>
            <person name="Palmer W."/>
            <person name="Jacygrad E."/>
            <person name="Sagayaradj S."/>
            <person name="Cavanaugh K."/>
            <person name="Han R."/>
            <person name="Bertier L."/>
            <person name="Beede B."/>
            <person name="Kafkas S."/>
            <person name="Golino D."/>
            <person name="Preece J."/>
            <person name="Michelmore R."/>
        </authorList>
    </citation>
    <scope>NUCLEOTIDE SEQUENCE [LARGE SCALE GENOMIC DNA]</scope>
</reference>
<evidence type="ECO:0000313" key="2">
    <source>
        <dbReference type="Proteomes" id="UP001164250"/>
    </source>
</evidence>
<proteinExistence type="predicted"/>
<keyword evidence="2" id="KW-1185">Reference proteome</keyword>
<dbReference type="Proteomes" id="UP001164250">
    <property type="component" value="Chromosome 12"/>
</dbReference>
<protein>
    <submittedName>
        <fullName evidence="1">Uncharacterized protein</fullName>
    </submittedName>
</protein>
<comment type="caution">
    <text evidence="1">The sequence shown here is derived from an EMBL/GenBank/DDBJ whole genome shotgun (WGS) entry which is preliminary data.</text>
</comment>